<dbReference type="EMBL" id="MG012795">
    <property type="protein sequence ID" value="AUL80263.1"/>
    <property type="molecule type" value="Genomic_DNA"/>
</dbReference>
<evidence type="ECO:0000256" key="4">
    <source>
        <dbReference type="ARBA" id="ARBA00032365"/>
    </source>
</evidence>
<dbReference type="Proteomes" id="UP000270450">
    <property type="component" value="Segment"/>
</dbReference>
<protein>
    <recommendedName>
        <fullName evidence="6">Major core protein OPG129</fullName>
    </recommendedName>
    <alternativeName>
        <fullName evidence="4">Virion core protein 4b</fullName>
    </alternativeName>
</protein>
<evidence type="ECO:0000313" key="7">
    <source>
        <dbReference type="EMBL" id="AUL80263.1"/>
    </source>
</evidence>
<evidence type="ECO:0000256" key="6">
    <source>
        <dbReference type="ARBA" id="ARBA00034859"/>
    </source>
</evidence>
<dbReference type="GO" id="GO:0044423">
    <property type="term" value="C:virion component"/>
    <property type="evidence" value="ECO:0007669"/>
    <property type="project" value="UniProtKB-KW"/>
</dbReference>
<accession>A0A2I6J1C6</accession>
<reference evidence="7" key="1">
    <citation type="journal article" date="2018" name="Emerg. Infect. Dis.">
        <title>Ocular Vaccinia Infection in Dairy Worker, Brazil.</title>
        <authorList>
            <person name="Teixeira Lima M."/>
            <person name="Pereira Oliveira G."/>
            <person name="Bretas de Oliveira D."/>
            <person name="Mesquita Vaz S."/>
            <person name="de Souza Trindade G."/>
            <person name="Santos Abrahao J."/>
            <person name="Geessien Kroon E."/>
        </authorList>
    </citation>
    <scope>NUCLEOTIDE SEQUENCE [LARGE SCALE GENOMIC DNA]</scope>
    <source>
        <strain evidence="7">CEyV1</strain>
    </source>
</reference>
<sequence length="102" mass="11368">MLLVNRLTEDNPMVITGVSDLIPTEIQRANMHTMIRKAIMNIRMGIFYCNDDVAVDPHLMKIIHTGCSQVMTDEEQILASMLSIVGFRPTLVSVARPINGIS</sequence>
<dbReference type="Pfam" id="PF03292">
    <property type="entry name" value="Pox_P4B"/>
    <property type="match status" value="1"/>
</dbReference>
<proteinExistence type="inferred from homology"/>
<evidence type="ECO:0000256" key="2">
    <source>
        <dbReference type="ARBA" id="ARBA00022844"/>
    </source>
</evidence>
<evidence type="ECO:0000256" key="5">
    <source>
        <dbReference type="ARBA" id="ARBA00034741"/>
    </source>
</evidence>
<organism evidence="7">
    <name type="scientific">Vaccinia virus</name>
    <name type="common">VACV</name>
    <name type="synonym">Orthopoxvirus vaccinia</name>
    <dbReference type="NCBI Taxonomy" id="10245"/>
    <lineage>
        <taxon>Viruses</taxon>
        <taxon>Varidnaviria</taxon>
        <taxon>Bamfordvirae</taxon>
        <taxon>Nucleocytoviricota</taxon>
        <taxon>Pokkesviricetes</taxon>
        <taxon>Chitovirales</taxon>
        <taxon>Poxviridae</taxon>
        <taxon>Chordopoxvirinae</taxon>
        <taxon>Orthopoxvirus</taxon>
    </lineage>
</organism>
<evidence type="ECO:0000256" key="1">
    <source>
        <dbReference type="ARBA" id="ARBA00004328"/>
    </source>
</evidence>
<comment type="function">
    <text evidence="3">Major component of the virion core that undergoes proteolytic processing during the immature virion (IV) to mature virion (MV) transition. Essential for the formation of a structurally normal core.</text>
</comment>
<dbReference type="InterPro" id="IPR004972">
    <property type="entry name" value="P4B"/>
</dbReference>
<name>A0A2I6J1C6_VACCV</name>
<evidence type="ECO:0000256" key="3">
    <source>
        <dbReference type="ARBA" id="ARBA00025179"/>
    </source>
</evidence>
<comment type="similarity">
    <text evidence="5">Belongs to the orthopoxvirus OPG129 family.</text>
</comment>
<comment type="subcellular location">
    <subcellularLocation>
        <location evidence="1">Virion</location>
    </subcellularLocation>
</comment>
<keyword evidence="2" id="KW-0946">Virion</keyword>